<keyword evidence="2" id="KW-0255">Endonuclease</keyword>
<dbReference type="PANTHER" id="PTHR14859">
    <property type="entry name" value="CALCOFLUOR WHITE HYPERSENSITIVE PROTEIN PRECURSOR"/>
    <property type="match status" value="1"/>
</dbReference>
<sequence>MKCFSPKKEIKIVSYNIHSGLNKDMFPTLFDIIDFLRISNADIICLQEVNESAKAGFQVSSFKEELNMYSHFGANVVDLGLNYGLVTYSKYPIKRQEHIYLHSEREQRGMLHTVVNVEGRKLNVINVHLGLGEEERNVQLNELADFVSDLNNEPYIVVGDFNQGNMELDNNILKDAAKELDKSNILTFATGLDRIDYIFISPQIEILDYEVLIKNMSDHYPIIAKIKI</sequence>
<gene>
    <name evidence="2" type="ORF">QOZ84_04830</name>
</gene>
<keyword evidence="3" id="KW-1185">Reference proteome</keyword>
<reference evidence="2 3" key="1">
    <citation type="submission" date="2023-05" db="EMBL/GenBank/DDBJ databases">
        <title>Rombocin, a short stable natural nisin variant, displays selective antimicrobial activity against Listeria monocytogenes and employs dual mode of action to kill target bacterial strains.</title>
        <authorList>
            <person name="Wambui J."/>
            <person name="Stephan R."/>
            <person name="Kuipers O.P."/>
        </authorList>
    </citation>
    <scope>NUCLEOTIDE SEQUENCE [LARGE SCALE GENOMIC DNA]</scope>
    <source>
        <strain evidence="2 3">RC002</strain>
    </source>
</reference>
<organism evidence="2 3">
    <name type="scientific">Romboutsia sedimentorum</name>
    <dbReference type="NCBI Taxonomy" id="1368474"/>
    <lineage>
        <taxon>Bacteria</taxon>
        <taxon>Bacillati</taxon>
        <taxon>Bacillota</taxon>
        <taxon>Clostridia</taxon>
        <taxon>Peptostreptococcales</taxon>
        <taxon>Peptostreptococcaceae</taxon>
        <taxon>Romboutsia</taxon>
    </lineage>
</organism>
<dbReference type="Gene3D" id="3.60.10.10">
    <property type="entry name" value="Endonuclease/exonuclease/phosphatase"/>
    <property type="match status" value="1"/>
</dbReference>
<dbReference type="Pfam" id="PF03372">
    <property type="entry name" value="Exo_endo_phos"/>
    <property type="match status" value="1"/>
</dbReference>
<dbReference type="InterPro" id="IPR051916">
    <property type="entry name" value="GPI-anchor_lipid_remodeler"/>
</dbReference>
<evidence type="ECO:0000259" key="1">
    <source>
        <dbReference type="Pfam" id="PF03372"/>
    </source>
</evidence>
<keyword evidence="2" id="KW-0378">Hydrolase</keyword>
<name>A0ABT7EA72_9FIRM</name>
<dbReference type="InterPro" id="IPR005135">
    <property type="entry name" value="Endo/exonuclease/phosphatase"/>
</dbReference>
<dbReference type="GO" id="GO:0004519">
    <property type="term" value="F:endonuclease activity"/>
    <property type="evidence" value="ECO:0007669"/>
    <property type="project" value="UniProtKB-KW"/>
</dbReference>
<protein>
    <submittedName>
        <fullName evidence="2">Endonuclease/exonuclease/phosphatase family protein</fullName>
    </submittedName>
</protein>
<dbReference type="EMBL" id="JASKYM010000001">
    <property type="protein sequence ID" value="MDK2562866.1"/>
    <property type="molecule type" value="Genomic_DNA"/>
</dbReference>
<keyword evidence="2" id="KW-0540">Nuclease</keyword>
<feature type="domain" description="Endonuclease/exonuclease/phosphatase" evidence="1">
    <location>
        <begin position="13"/>
        <end position="219"/>
    </location>
</feature>
<dbReference type="InterPro" id="IPR036691">
    <property type="entry name" value="Endo/exonu/phosph_ase_sf"/>
</dbReference>
<dbReference type="Proteomes" id="UP001301012">
    <property type="component" value="Unassembled WGS sequence"/>
</dbReference>
<dbReference type="PANTHER" id="PTHR14859:SF1">
    <property type="entry name" value="PGAP2-INTERACTING PROTEIN"/>
    <property type="match status" value="1"/>
</dbReference>
<evidence type="ECO:0000313" key="2">
    <source>
        <dbReference type="EMBL" id="MDK2562866.1"/>
    </source>
</evidence>
<proteinExistence type="predicted"/>
<dbReference type="RefSeq" id="WP_284131817.1">
    <property type="nucleotide sequence ID" value="NZ_JASKYM010000001.1"/>
</dbReference>
<comment type="caution">
    <text evidence="2">The sequence shown here is derived from an EMBL/GenBank/DDBJ whole genome shotgun (WGS) entry which is preliminary data.</text>
</comment>
<evidence type="ECO:0000313" key="3">
    <source>
        <dbReference type="Proteomes" id="UP001301012"/>
    </source>
</evidence>
<dbReference type="SUPFAM" id="SSF56219">
    <property type="entry name" value="DNase I-like"/>
    <property type="match status" value="1"/>
</dbReference>
<accession>A0ABT7EA72</accession>